<dbReference type="Pfam" id="PF18016">
    <property type="entry name" value="SAM_3"/>
    <property type="match status" value="1"/>
</dbReference>
<dbReference type="InterPro" id="IPR041418">
    <property type="entry name" value="SAM_3"/>
</dbReference>
<dbReference type="AlphaFoldDB" id="A0A674BRT5"/>
<reference evidence="8" key="1">
    <citation type="submission" date="2025-08" db="UniProtKB">
        <authorList>
            <consortium name="Ensembl"/>
        </authorList>
    </citation>
    <scope>IDENTIFICATION</scope>
</reference>
<evidence type="ECO:0000256" key="4">
    <source>
        <dbReference type="ARBA" id="ARBA00023163"/>
    </source>
</evidence>
<dbReference type="Proteomes" id="UP000472277">
    <property type="component" value="Chromosome 24"/>
</dbReference>
<keyword evidence="3 6" id="KW-0238">DNA-binding</keyword>
<feature type="domain" description="Grh/CP2 DB" evidence="7">
    <location>
        <begin position="1"/>
        <end position="203"/>
    </location>
</feature>
<dbReference type="GO" id="GO:0000978">
    <property type="term" value="F:RNA polymerase II cis-regulatory region sequence-specific DNA binding"/>
    <property type="evidence" value="ECO:0007669"/>
    <property type="project" value="TreeGrafter"/>
</dbReference>
<dbReference type="Pfam" id="PF25416">
    <property type="entry name" value="GRHL1_C"/>
    <property type="match status" value="1"/>
</dbReference>
<sequence length="323" mass="36593">MRNDTQQKMAPNLSPFQYVLCAETSPAVKQQDETLTYINQGSYLSLLRNAHYTEHQQYSPLCGCRQASCPLNTVKFLWDPVKNASVFIQVNCISTELTPRKHGGEKGVPFRIQIDTFTPNKHGEYLEHTCHSLSQDHLIKVFLPLLFQCSFWPDAPNLSSTNCTPFPAYHSSPTSCSFTDGDCRYFVNVVGADLLKMSREDLIQICGLADGIQLLKNVPVTDQQNGKTLHLHVFHALFKCIPRLTLGALPEKSSLLYNVTPQQISHVYRQGPTGIHMLVSDEMVQNFTEETRFVIRTLKGNIFPSLKCTEPYVDMQFLYLLDL</sequence>
<evidence type="ECO:0000256" key="3">
    <source>
        <dbReference type="ARBA" id="ARBA00023125"/>
    </source>
</evidence>
<dbReference type="InterPro" id="IPR040167">
    <property type="entry name" value="TF_CP2-like"/>
</dbReference>
<evidence type="ECO:0000259" key="7">
    <source>
        <dbReference type="PROSITE" id="PS51968"/>
    </source>
</evidence>
<dbReference type="PROSITE" id="PS51968">
    <property type="entry name" value="GRH_CP2_DB"/>
    <property type="match status" value="1"/>
</dbReference>
<gene>
    <name evidence="8" type="primary">TFCP2L1</name>
</gene>
<reference evidence="8" key="2">
    <citation type="submission" date="2025-09" db="UniProtKB">
        <authorList>
            <consortium name="Ensembl"/>
        </authorList>
    </citation>
    <scope>IDENTIFICATION</scope>
</reference>
<evidence type="ECO:0000256" key="5">
    <source>
        <dbReference type="ARBA" id="ARBA00023242"/>
    </source>
</evidence>
<dbReference type="Pfam" id="PF04516">
    <property type="entry name" value="CP2"/>
    <property type="match status" value="1"/>
</dbReference>
<accession>A0A674BRT5</accession>
<evidence type="ECO:0000256" key="1">
    <source>
        <dbReference type="ARBA" id="ARBA00004123"/>
    </source>
</evidence>
<evidence type="ECO:0000313" key="9">
    <source>
        <dbReference type="Proteomes" id="UP000472277"/>
    </source>
</evidence>
<keyword evidence="2" id="KW-0805">Transcription regulation</keyword>
<dbReference type="PANTHER" id="PTHR11037:SF18">
    <property type="entry name" value="TRANSCRIPTION FACTOR CP2-LIKE PROTEIN 1"/>
    <property type="match status" value="1"/>
</dbReference>
<evidence type="ECO:0000313" key="8">
    <source>
        <dbReference type="Ensembl" id="ENSSTUP00000073751.1"/>
    </source>
</evidence>
<name>A0A674BRT5_SALTR</name>
<dbReference type="InterPro" id="IPR057520">
    <property type="entry name" value="GRHL1/CP2_C"/>
</dbReference>
<organism evidence="8 9">
    <name type="scientific">Salmo trutta</name>
    <name type="common">Brown trout</name>
    <dbReference type="NCBI Taxonomy" id="8032"/>
    <lineage>
        <taxon>Eukaryota</taxon>
        <taxon>Metazoa</taxon>
        <taxon>Chordata</taxon>
        <taxon>Craniata</taxon>
        <taxon>Vertebrata</taxon>
        <taxon>Euteleostomi</taxon>
        <taxon>Actinopterygii</taxon>
        <taxon>Neopterygii</taxon>
        <taxon>Teleostei</taxon>
        <taxon>Protacanthopterygii</taxon>
        <taxon>Salmoniformes</taxon>
        <taxon>Salmonidae</taxon>
        <taxon>Salmoninae</taxon>
        <taxon>Salmo</taxon>
    </lineage>
</organism>
<comment type="subcellular location">
    <subcellularLocation>
        <location evidence="1 6">Nucleus</location>
    </subcellularLocation>
</comment>
<dbReference type="PANTHER" id="PTHR11037">
    <property type="entry name" value="TRANSCRIPTION FACTOR CP2"/>
    <property type="match status" value="1"/>
</dbReference>
<keyword evidence="4" id="KW-0804">Transcription</keyword>
<evidence type="ECO:0000256" key="6">
    <source>
        <dbReference type="PROSITE-ProRule" id="PRU01313"/>
    </source>
</evidence>
<dbReference type="GeneTree" id="ENSGT00940000159158"/>
<dbReference type="Ensembl" id="ENSSTUT00000078315.1">
    <property type="protein sequence ID" value="ENSSTUP00000073751.1"/>
    <property type="gene ID" value="ENSSTUG00000032149.1"/>
</dbReference>
<dbReference type="InterPro" id="IPR007604">
    <property type="entry name" value="CP2"/>
</dbReference>
<dbReference type="GO" id="GO:0005634">
    <property type="term" value="C:nucleus"/>
    <property type="evidence" value="ECO:0007669"/>
    <property type="project" value="UniProtKB-SubCell"/>
</dbReference>
<keyword evidence="5 6" id="KW-0539">Nucleus</keyword>
<keyword evidence="9" id="KW-1185">Reference proteome</keyword>
<evidence type="ECO:0000256" key="2">
    <source>
        <dbReference type="ARBA" id="ARBA00023015"/>
    </source>
</evidence>
<proteinExistence type="predicted"/>
<dbReference type="GO" id="GO:0001228">
    <property type="term" value="F:DNA-binding transcription activator activity, RNA polymerase II-specific"/>
    <property type="evidence" value="ECO:0007669"/>
    <property type="project" value="TreeGrafter"/>
</dbReference>
<protein>
    <submittedName>
        <fullName evidence="8">Transcription factor CP2-like 1</fullName>
    </submittedName>
</protein>